<dbReference type="InterPro" id="IPR037668">
    <property type="entry name" value="SPMIP3"/>
</dbReference>
<dbReference type="FunCoup" id="F6YTW5">
    <property type="interactions" value="3"/>
</dbReference>
<dbReference type="OMA" id="HIWLREF"/>
<dbReference type="CTD" id="200159"/>
<dbReference type="HOGENOM" id="CLU_149432_0_0_1"/>
<dbReference type="GeneTree" id="ENSGT00390000017364"/>
<gene>
    <name evidence="1" type="primary">SPMIP3</name>
</gene>
<dbReference type="InParanoid" id="F6YTW5"/>
<reference evidence="1" key="1">
    <citation type="submission" date="2025-08" db="UniProtKB">
        <authorList>
            <consortium name="Ensembl"/>
        </authorList>
    </citation>
    <scope>IDENTIFICATION</scope>
    <source>
        <strain evidence="1">Glennie</strain>
    </source>
</reference>
<dbReference type="OrthoDB" id="10034627at2759"/>
<name>F6YTW5_ORNAN</name>
<dbReference type="Ensembl" id="ENSOANT00000016276.3">
    <property type="protein sequence ID" value="ENSOANP00000016273.2"/>
    <property type="gene ID" value="ENSOANG00000010256.3"/>
</dbReference>
<accession>F6YTW5</accession>
<dbReference type="Pfam" id="PF17670">
    <property type="entry name" value="DUF5530"/>
    <property type="match status" value="1"/>
</dbReference>
<dbReference type="eggNOG" id="ENOG502STJK">
    <property type="taxonomic scope" value="Eukaryota"/>
</dbReference>
<dbReference type="GeneID" id="103171293"/>
<dbReference type="AlphaFoldDB" id="F6YTW5"/>
<dbReference type="Proteomes" id="UP000002279">
    <property type="component" value="Unplaced"/>
</dbReference>
<sequence length="144" mass="16221">MTSIRLREFINHRPIVPPGFFAHQGKDVQGFIPGQLARIHKTRGPDAIPGAVEDLKVQVEGSRPHGPSLDQLTLQRWLDFLRSTKGSATEWRPRTTYEEAFSLPFYQIDYDQKVCTALTEPGPLNCCSDPSAVEKPNSKEMPFN</sequence>
<protein>
    <submittedName>
        <fullName evidence="1">Uncharacterized protein</fullName>
    </submittedName>
</protein>
<dbReference type="KEGG" id="oaa:103171293"/>
<dbReference type="PANTHER" id="PTHR31763">
    <property type="entry name" value="HYPOTHETICAL PROTEIN LOC689766"/>
    <property type="match status" value="1"/>
</dbReference>
<reference evidence="1" key="2">
    <citation type="submission" date="2025-09" db="UniProtKB">
        <authorList>
            <consortium name="Ensembl"/>
        </authorList>
    </citation>
    <scope>IDENTIFICATION</scope>
    <source>
        <strain evidence="1">Glennie</strain>
    </source>
</reference>
<evidence type="ECO:0000313" key="1">
    <source>
        <dbReference type="Ensembl" id="ENSOANP00000016273.2"/>
    </source>
</evidence>
<dbReference type="Bgee" id="ENSOANG00000010256">
    <property type="expression patterns" value="Expressed in testis and 1 other cell type or tissue"/>
</dbReference>
<organism evidence="1 2">
    <name type="scientific">Ornithorhynchus anatinus</name>
    <name type="common">Duckbill platypus</name>
    <dbReference type="NCBI Taxonomy" id="9258"/>
    <lineage>
        <taxon>Eukaryota</taxon>
        <taxon>Metazoa</taxon>
        <taxon>Chordata</taxon>
        <taxon>Craniata</taxon>
        <taxon>Vertebrata</taxon>
        <taxon>Euteleostomi</taxon>
        <taxon>Mammalia</taxon>
        <taxon>Monotremata</taxon>
        <taxon>Ornithorhynchidae</taxon>
        <taxon>Ornithorhynchus</taxon>
    </lineage>
</organism>
<evidence type="ECO:0000313" key="2">
    <source>
        <dbReference type="Proteomes" id="UP000002279"/>
    </source>
</evidence>
<dbReference type="PANTHER" id="PTHR31763:SF2">
    <property type="entry name" value="CHROMOSOME 1 OPEN READING FRAME 100"/>
    <property type="match status" value="1"/>
</dbReference>
<keyword evidence="2" id="KW-1185">Reference proteome</keyword>
<proteinExistence type="predicted"/>